<evidence type="ECO:0000256" key="2">
    <source>
        <dbReference type="ARBA" id="ARBA00022840"/>
    </source>
</evidence>
<dbReference type="Proteomes" id="UP000548476">
    <property type="component" value="Unassembled WGS sequence"/>
</dbReference>
<dbReference type="AlphaFoldDB" id="A0A841G1R5"/>
<dbReference type="EMBL" id="JACHGT010000025">
    <property type="protein sequence ID" value="MBB6039702.1"/>
    <property type="molecule type" value="Genomic_DNA"/>
</dbReference>
<dbReference type="RefSeq" id="WP_184792790.1">
    <property type="nucleotide sequence ID" value="NZ_BONT01000102.1"/>
</dbReference>
<keyword evidence="6" id="KW-1185">Reference proteome</keyword>
<dbReference type="InterPro" id="IPR032524">
    <property type="entry name" value="ABC_tran_C"/>
</dbReference>
<dbReference type="InterPro" id="IPR037118">
    <property type="entry name" value="Val-tRNA_synth_C_sf"/>
</dbReference>
<dbReference type="GO" id="GO:0003677">
    <property type="term" value="F:DNA binding"/>
    <property type="evidence" value="ECO:0007669"/>
    <property type="project" value="InterPro"/>
</dbReference>
<organism evidence="5 6">
    <name type="scientific">Phytomonospora endophytica</name>
    <dbReference type="NCBI Taxonomy" id="714109"/>
    <lineage>
        <taxon>Bacteria</taxon>
        <taxon>Bacillati</taxon>
        <taxon>Actinomycetota</taxon>
        <taxon>Actinomycetes</taxon>
        <taxon>Micromonosporales</taxon>
        <taxon>Micromonosporaceae</taxon>
        <taxon>Phytomonospora</taxon>
    </lineage>
</organism>
<dbReference type="InterPro" id="IPR027417">
    <property type="entry name" value="P-loop_NTPase"/>
</dbReference>
<dbReference type="GO" id="GO:0005524">
    <property type="term" value="F:ATP binding"/>
    <property type="evidence" value="ECO:0007669"/>
    <property type="project" value="UniProtKB-KW"/>
</dbReference>
<dbReference type="GO" id="GO:0016887">
    <property type="term" value="F:ATP hydrolysis activity"/>
    <property type="evidence" value="ECO:0007669"/>
    <property type="project" value="InterPro"/>
</dbReference>
<dbReference type="InterPro" id="IPR003593">
    <property type="entry name" value="AAA+_ATPase"/>
</dbReference>
<feature type="coiled-coil region" evidence="3">
    <location>
        <begin position="523"/>
        <end position="588"/>
    </location>
</feature>
<keyword evidence="2" id="KW-0067">ATP-binding</keyword>
<dbReference type="InterPro" id="IPR017871">
    <property type="entry name" value="ABC_transporter-like_CS"/>
</dbReference>
<dbReference type="Pfam" id="PF16326">
    <property type="entry name" value="ABC_tran_CTD"/>
    <property type="match status" value="1"/>
</dbReference>
<dbReference type="Pfam" id="PF00005">
    <property type="entry name" value="ABC_tran"/>
    <property type="match status" value="2"/>
</dbReference>
<dbReference type="InterPro" id="IPR003439">
    <property type="entry name" value="ABC_transporter-like_ATP-bd"/>
</dbReference>
<dbReference type="PANTHER" id="PTHR42855">
    <property type="entry name" value="ABC TRANSPORTER ATP-BINDING SUBUNIT"/>
    <property type="match status" value="1"/>
</dbReference>
<evidence type="ECO:0000256" key="1">
    <source>
        <dbReference type="ARBA" id="ARBA00022741"/>
    </source>
</evidence>
<feature type="domain" description="ABC transporter" evidence="4">
    <location>
        <begin position="294"/>
        <end position="530"/>
    </location>
</feature>
<reference evidence="5 6" key="1">
    <citation type="submission" date="2020-08" db="EMBL/GenBank/DDBJ databases">
        <title>Genomic Encyclopedia of Type Strains, Phase IV (KMG-IV): sequencing the most valuable type-strain genomes for metagenomic binning, comparative biology and taxonomic classification.</title>
        <authorList>
            <person name="Goeker M."/>
        </authorList>
    </citation>
    <scope>NUCLEOTIDE SEQUENCE [LARGE SCALE GENOMIC DNA]</scope>
    <source>
        <strain evidence="5 6">YIM 65646</strain>
    </source>
</reference>
<name>A0A841G1R5_9ACTN</name>
<dbReference type="PROSITE" id="PS50893">
    <property type="entry name" value="ABC_TRANSPORTER_2"/>
    <property type="match status" value="2"/>
</dbReference>
<dbReference type="CDD" id="cd03221">
    <property type="entry name" value="ABCF_EF-3"/>
    <property type="match status" value="2"/>
</dbReference>
<dbReference type="PANTHER" id="PTHR42855:SF1">
    <property type="entry name" value="ABC TRANSPORTER DOMAIN-CONTAINING PROTEIN"/>
    <property type="match status" value="1"/>
</dbReference>
<keyword evidence="1" id="KW-0547">Nucleotide-binding</keyword>
<protein>
    <submittedName>
        <fullName evidence="5">ATPase subunit of ABC transporter with duplicated ATPase domains</fullName>
    </submittedName>
</protein>
<feature type="domain" description="ABC transporter" evidence="4">
    <location>
        <begin position="8"/>
        <end position="237"/>
    </location>
</feature>
<comment type="caution">
    <text evidence="5">The sequence shown here is derived from an EMBL/GenBank/DDBJ whole genome shotgun (WGS) entry which is preliminary data.</text>
</comment>
<accession>A0A841G1R5</accession>
<evidence type="ECO:0000313" key="5">
    <source>
        <dbReference type="EMBL" id="MBB6039702.1"/>
    </source>
</evidence>
<dbReference type="Gene3D" id="3.40.50.300">
    <property type="entry name" value="P-loop containing nucleotide triphosphate hydrolases"/>
    <property type="match status" value="2"/>
</dbReference>
<dbReference type="Gene3D" id="1.10.287.380">
    <property type="entry name" value="Valyl-tRNA synthetase, C-terminal domain"/>
    <property type="match status" value="1"/>
</dbReference>
<evidence type="ECO:0000256" key="3">
    <source>
        <dbReference type="SAM" id="Coils"/>
    </source>
</evidence>
<dbReference type="InterPro" id="IPR032781">
    <property type="entry name" value="ABC_tran_Xtn"/>
</dbReference>
<dbReference type="SMART" id="SM00382">
    <property type="entry name" value="AAA"/>
    <property type="match status" value="2"/>
</dbReference>
<gene>
    <name evidence="5" type="ORF">HNR73_007600</name>
</gene>
<evidence type="ECO:0000259" key="4">
    <source>
        <dbReference type="PROSITE" id="PS50893"/>
    </source>
</evidence>
<dbReference type="SUPFAM" id="SSF52540">
    <property type="entry name" value="P-loop containing nucleoside triphosphate hydrolases"/>
    <property type="match status" value="2"/>
</dbReference>
<proteinExistence type="predicted"/>
<sequence>MANTGNLINLDTVAKSYGTTTLFGDLSTGVNTGDRIGVVGLNGTGKTTLLRLIAKTEEPDAGRITHRRDLRVGMLPQTIEYPAGATITDVVLGDAWLPTEHTAEHHWAGDAAIRNILDGLGMHNLGLDSSTDTMSGGERRRVALAALLTRPVDVLILDEPTNHLDITGINWLAGWLTANARTLIAVTHDRWFLDAVCDTTWEVTDQTINSYEGGYSSWILARAERDRQAAATEERRRNLVRKELAWLRRGAPARTSKPKFRIAAADALIADVPDPRDTLTLARLATTRLGRRGYELADVSVEFGGRAIFEHVDWHAGPGDRIGLVGANGAGKSTLFRLLTGTQQPTGGTVETGATVKPAMLSQELHELPGDLRLLEAVQEKGNRFTLGDRDISAGQLAEIFGFTDKHLWTHVRDLSGGQRRRLQLLRLLAEQPNALLLDEPTNDLDIDTLQALEDLLDSWTGILIVASHDRYLLERVTDKTVALLGDGTLKELPGGVDQYLELVEGKPADGGGPATTAKGTGAPNTYKVNREAQKELKRLERQLDKLSSKETALHEKLAAAATDHQRLTELHAELNALLAEKEDVETRWLELADAEG</sequence>
<keyword evidence="3" id="KW-0175">Coiled coil</keyword>
<dbReference type="InterPro" id="IPR051309">
    <property type="entry name" value="ABCF_ATPase"/>
</dbReference>
<evidence type="ECO:0000313" key="6">
    <source>
        <dbReference type="Proteomes" id="UP000548476"/>
    </source>
</evidence>
<dbReference type="Pfam" id="PF12848">
    <property type="entry name" value="ABC_tran_Xtn"/>
    <property type="match status" value="1"/>
</dbReference>
<dbReference type="PROSITE" id="PS00211">
    <property type="entry name" value="ABC_TRANSPORTER_1"/>
    <property type="match status" value="2"/>
</dbReference>